<dbReference type="AlphaFoldDB" id="A0A8B7BPA0"/>
<dbReference type="Gene3D" id="1.20.1250.20">
    <property type="entry name" value="MFS general substrate transporter like domains"/>
    <property type="match status" value="1"/>
</dbReference>
<keyword evidence="3 6" id="KW-0812">Transmembrane</keyword>
<dbReference type="GO" id="GO:0022857">
    <property type="term" value="F:transmembrane transporter activity"/>
    <property type="evidence" value="ECO:0007669"/>
    <property type="project" value="InterPro"/>
</dbReference>
<comment type="similarity">
    <text evidence="2">Belongs to the major facilitator superfamily. Proton-dependent oligopeptide transporter (POT/PTR) (TC 2.A.17) family.</text>
</comment>
<evidence type="ECO:0000256" key="3">
    <source>
        <dbReference type="ARBA" id="ARBA00022692"/>
    </source>
</evidence>
<evidence type="ECO:0000256" key="6">
    <source>
        <dbReference type="SAM" id="Phobius"/>
    </source>
</evidence>
<dbReference type="OrthoDB" id="8904098at2759"/>
<evidence type="ECO:0000256" key="4">
    <source>
        <dbReference type="ARBA" id="ARBA00022989"/>
    </source>
</evidence>
<dbReference type="Pfam" id="PF00854">
    <property type="entry name" value="PTR2"/>
    <property type="match status" value="1"/>
</dbReference>
<feature type="transmembrane region" description="Helical" evidence="6">
    <location>
        <begin position="12"/>
        <end position="31"/>
    </location>
</feature>
<protein>
    <submittedName>
        <fullName evidence="8">Protein NRT1/ PTR FAMILY 2.6-like</fullName>
    </submittedName>
</protein>
<evidence type="ECO:0000313" key="8">
    <source>
        <dbReference type="RefSeq" id="XP_008782606.1"/>
    </source>
</evidence>
<keyword evidence="4 6" id="KW-1133">Transmembrane helix</keyword>
<keyword evidence="7" id="KW-1185">Reference proteome</keyword>
<feature type="transmembrane region" description="Helical" evidence="6">
    <location>
        <begin position="136"/>
        <end position="155"/>
    </location>
</feature>
<dbReference type="RefSeq" id="XP_008782606.1">
    <property type="nucleotide sequence ID" value="XM_008784384.3"/>
</dbReference>
<organism evidence="7 8">
    <name type="scientific">Phoenix dactylifera</name>
    <name type="common">Date palm</name>
    <dbReference type="NCBI Taxonomy" id="42345"/>
    <lineage>
        <taxon>Eukaryota</taxon>
        <taxon>Viridiplantae</taxon>
        <taxon>Streptophyta</taxon>
        <taxon>Embryophyta</taxon>
        <taxon>Tracheophyta</taxon>
        <taxon>Spermatophyta</taxon>
        <taxon>Magnoliopsida</taxon>
        <taxon>Liliopsida</taxon>
        <taxon>Arecaceae</taxon>
        <taxon>Coryphoideae</taxon>
        <taxon>Phoeniceae</taxon>
        <taxon>Phoenix</taxon>
    </lineage>
</organism>
<evidence type="ECO:0000256" key="5">
    <source>
        <dbReference type="ARBA" id="ARBA00023136"/>
    </source>
</evidence>
<dbReference type="InterPro" id="IPR036259">
    <property type="entry name" value="MFS_trans_sf"/>
</dbReference>
<sequence length="199" mass="21746">MDRSLGDYFTVPAGSGSVVTFPATAIFLSLLDRRLLPLRYCLAEHVSTPLQRISLGQVLDAAAMAASALVERRRSAVLHAHHAEGRAGWFVPMSTLWVVLPLAMTGAAEALHFPGQVASTTRHSPSRYGAWQQLAMVWRIIATGFYLSTAVVGLIRGATNWPPDNIDTSSRCQLDCCARDDQLWMIPNRCKALQVPESS</sequence>
<proteinExistence type="inferred from homology"/>
<accession>A0A8B7BPA0</accession>
<name>A0A8B7BPA0_PHODC</name>
<dbReference type="InterPro" id="IPR000109">
    <property type="entry name" value="POT_fam"/>
</dbReference>
<gene>
    <name evidence="8" type="primary">LOC103702090</name>
</gene>
<evidence type="ECO:0000256" key="1">
    <source>
        <dbReference type="ARBA" id="ARBA00004141"/>
    </source>
</evidence>
<dbReference type="KEGG" id="pda:103702090"/>
<dbReference type="PANTHER" id="PTHR11654">
    <property type="entry name" value="OLIGOPEPTIDE TRANSPORTER-RELATED"/>
    <property type="match status" value="1"/>
</dbReference>
<evidence type="ECO:0000313" key="7">
    <source>
        <dbReference type="Proteomes" id="UP000228380"/>
    </source>
</evidence>
<dbReference type="GO" id="GO:0016020">
    <property type="term" value="C:membrane"/>
    <property type="evidence" value="ECO:0007669"/>
    <property type="project" value="UniProtKB-SubCell"/>
</dbReference>
<dbReference type="Proteomes" id="UP000228380">
    <property type="component" value="Chromosome 3"/>
</dbReference>
<evidence type="ECO:0000256" key="2">
    <source>
        <dbReference type="ARBA" id="ARBA00005982"/>
    </source>
</evidence>
<comment type="subcellular location">
    <subcellularLocation>
        <location evidence="1">Membrane</location>
        <topology evidence="1">Multi-pass membrane protein</topology>
    </subcellularLocation>
</comment>
<reference evidence="7" key="1">
    <citation type="journal article" date="2019" name="Nat. Commun.">
        <title>Genome-wide association mapping of date palm fruit traits.</title>
        <authorList>
            <person name="Hazzouri K.M."/>
            <person name="Gros-Balthazard M."/>
            <person name="Flowers J.M."/>
            <person name="Copetti D."/>
            <person name="Lemansour A."/>
            <person name="Lebrun M."/>
            <person name="Masmoudi K."/>
            <person name="Ferrand S."/>
            <person name="Dhar M.I."/>
            <person name="Fresquez Z.A."/>
            <person name="Rosas U."/>
            <person name="Zhang J."/>
            <person name="Talag J."/>
            <person name="Lee S."/>
            <person name="Kudrna D."/>
            <person name="Powell R.F."/>
            <person name="Leitch I.J."/>
            <person name="Krueger R.R."/>
            <person name="Wing R.A."/>
            <person name="Amiri K.M.A."/>
            <person name="Purugganan M.D."/>
        </authorList>
    </citation>
    <scope>NUCLEOTIDE SEQUENCE [LARGE SCALE GENOMIC DNA]</scope>
    <source>
        <strain evidence="7">cv. Khalas</strain>
    </source>
</reference>
<keyword evidence="5 6" id="KW-0472">Membrane</keyword>
<reference evidence="8" key="2">
    <citation type="submission" date="2025-08" db="UniProtKB">
        <authorList>
            <consortium name="RefSeq"/>
        </authorList>
    </citation>
    <scope>IDENTIFICATION</scope>
    <source>
        <tissue evidence="8">Young leaves</tissue>
    </source>
</reference>
<dbReference type="GeneID" id="103702090"/>